<evidence type="ECO:0000256" key="1">
    <source>
        <dbReference type="ARBA" id="ARBA00010618"/>
    </source>
</evidence>
<comment type="subunit">
    <text evidence="5">Part of the 50S ribosomal subunit.</text>
</comment>
<accession>A0A1F7UV89</accession>
<evidence type="ECO:0000256" key="4">
    <source>
        <dbReference type="ARBA" id="ARBA00035206"/>
    </source>
</evidence>
<comment type="function">
    <text evidence="5">One of two assembly initiator proteins, it binds directly to the 5'-end of the 23S rRNA, where it nucleates assembly of the 50S subunit.</text>
</comment>
<dbReference type="Pfam" id="PF17136">
    <property type="entry name" value="ribosomal_L24"/>
    <property type="match status" value="1"/>
</dbReference>
<dbReference type="InterPro" id="IPR008991">
    <property type="entry name" value="Translation_prot_SH3-like_sf"/>
</dbReference>
<keyword evidence="5" id="KW-0699">rRNA-binding</keyword>
<dbReference type="STRING" id="1802401.A3B21_04350"/>
<feature type="domain" description="KOW" evidence="6">
    <location>
        <begin position="2"/>
        <end position="29"/>
    </location>
</feature>
<dbReference type="Gene3D" id="2.30.30.30">
    <property type="match status" value="1"/>
</dbReference>
<dbReference type="EMBL" id="MGEJ01000003">
    <property type="protein sequence ID" value="OGL81654.1"/>
    <property type="molecule type" value="Genomic_DNA"/>
</dbReference>
<dbReference type="CDD" id="cd06089">
    <property type="entry name" value="KOW_RPL26"/>
    <property type="match status" value="1"/>
</dbReference>
<evidence type="ECO:0000256" key="2">
    <source>
        <dbReference type="ARBA" id="ARBA00022980"/>
    </source>
</evidence>
<evidence type="ECO:0000256" key="5">
    <source>
        <dbReference type="HAMAP-Rule" id="MF_01326"/>
    </source>
</evidence>
<reference evidence="7 8" key="1">
    <citation type="journal article" date="2016" name="Nat. Commun.">
        <title>Thousands of microbial genomes shed light on interconnected biogeochemical processes in an aquifer system.</title>
        <authorList>
            <person name="Anantharaman K."/>
            <person name="Brown C.T."/>
            <person name="Hug L.A."/>
            <person name="Sharon I."/>
            <person name="Castelle C.J."/>
            <person name="Probst A.J."/>
            <person name="Thomas B.C."/>
            <person name="Singh A."/>
            <person name="Wilkins M.J."/>
            <person name="Karaoz U."/>
            <person name="Brodie E.L."/>
            <person name="Williams K.H."/>
            <person name="Hubbard S.S."/>
            <person name="Banfield J.F."/>
        </authorList>
    </citation>
    <scope>NUCLEOTIDE SEQUENCE [LARGE SCALE GENOMIC DNA]</scope>
</reference>
<dbReference type="GO" id="GO:0003735">
    <property type="term" value="F:structural constituent of ribosome"/>
    <property type="evidence" value="ECO:0007669"/>
    <property type="project" value="InterPro"/>
</dbReference>
<sequence>MKLHKGDIVKVISGAASGKTGKILKMLSAEARLVVEGVNLRKKHVRPKKQGQKGQTIEFPAPMQISNVALVCPKCGKETRVGFQMIVGEKKKRLCRKCKQIID</sequence>
<keyword evidence="3 5" id="KW-0687">Ribonucleoprotein</keyword>
<protein>
    <recommendedName>
        <fullName evidence="4 5">Large ribosomal subunit protein uL24</fullName>
    </recommendedName>
</protein>
<dbReference type="InterPro" id="IPR005824">
    <property type="entry name" value="KOW"/>
</dbReference>
<comment type="caution">
    <text evidence="7">The sequence shown here is derived from an EMBL/GenBank/DDBJ whole genome shotgun (WGS) entry which is preliminary data.</text>
</comment>
<dbReference type="InterPro" id="IPR014722">
    <property type="entry name" value="Rib_uL2_dom2"/>
</dbReference>
<dbReference type="HAMAP" id="MF_01326_B">
    <property type="entry name" value="Ribosomal_uL24_B"/>
    <property type="match status" value="1"/>
</dbReference>
<evidence type="ECO:0000259" key="6">
    <source>
        <dbReference type="SMART" id="SM00739"/>
    </source>
</evidence>
<dbReference type="GO" id="GO:0005840">
    <property type="term" value="C:ribosome"/>
    <property type="evidence" value="ECO:0007669"/>
    <property type="project" value="UniProtKB-KW"/>
</dbReference>
<dbReference type="GO" id="GO:0019843">
    <property type="term" value="F:rRNA binding"/>
    <property type="evidence" value="ECO:0007669"/>
    <property type="project" value="UniProtKB-UniRule"/>
</dbReference>
<name>A0A1F7UV89_9BACT</name>
<evidence type="ECO:0000256" key="3">
    <source>
        <dbReference type="ARBA" id="ARBA00023274"/>
    </source>
</evidence>
<dbReference type="Proteomes" id="UP000176897">
    <property type="component" value="Unassembled WGS sequence"/>
</dbReference>
<dbReference type="PANTHER" id="PTHR12903">
    <property type="entry name" value="MITOCHONDRIAL RIBOSOMAL PROTEIN L24"/>
    <property type="match status" value="1"/>
</dbReference>
<dbReference type="NCBIfam" id="TIGR01079">
    <property type="entry name" value="rplX_bact"/>
    <property type="match status" value="1"/>
</dbReference>
<dbReference type="InterPro" id="IPR003256">
    <property type="entry name" value="Ribosomal_uL24"/>
</dbReference>
<dbReference type="GO" id="GO:0006412">
    <property type="term" value="P:translation"/>
    <property type="evidence" value="ECO:0007669"/>
    <property type="project" value="UniProtKB-UniRule"/>
</dbReference>
<keyword evidence="2 5" id="KW-0689">Ribosomal protein</keyword>
<dbReference type="InterPro" id="IPR057264">
    <property type="entry name" value="Ribosomal_uL24_C"/>
</dbReference>
<dbReference type="GO" id="GO:1990904">
    <property type="term" value="C:ribonucleoprotein complex"/>
    <property type="evidence" value="ECO:0007669"/>
    <property type="project" value="UniProtKB-KW"/>
</dbReference>
<dbReference type="AlphaFoldDB" id="A0A1F7UV89"/>
<dbReference type="SUPFAM" id="SSF50104">
    <property type="entry name" value="Translation proteins SH3-like domain"/>
    <property type="match status" value="1"/>
</dbReference>
<evidence type="ECO:0000313" key="7">
    <source>
        <dbReference type="EMBL" id="OGL81654.1"/>
    </source>
</evidence>
<comment type="function">
    <text evidence="5">One of the proteins that surrounds the polypeptide exit tunnel on the outside of the subunit.</text>
</comment>
<keyword evidence="5" id="KW-0694">RNA-binding</keyword>
<evidence type="ECO:0000313" key="8">
    <source>
        <dbReference type="Proteomes" id="UP000176897"/>
    </source>
</evidence>
<dbReference type="SMART" id="SM00739">
    <property type="entry name" value="KOW"/>
    <property type="match status" value="1"/>
</dbReference>
<dbReference type="InterPro" id="IPR041988">
    <property type="entry name" value="Ribosomal_uL24_KOW"/>
</dbReference>
<gene>
    <name evidence="5" type="primary">rplX</name>
    <name evidence="7" type="ORF">A3B21_04350</name>
</gene>
<organism evidence="7 8">
    <name type="scientific">Candidatus Uhrbacteria bacterium RIFCSPLOWO2_01_FULL_47_24</name>
    <dbReference type="NCBI Taxonomy" id="1802401"/>
    <lineage>
        <taxon>Bacteria</taxon>
        <taxon>Candidatus Uhriibacteriota</taxon>
    </lineage>
</organism>
<proteinExistence type="inferred from homology"/>
<comment type="similarity">
    <text evidence="1 5">Belongs to the universal ribosomal protein uL24 family.</text>
</comment>